<evidence type="ECO:0000256" key="1">
    <source>
        <dbReference type="SAM" id="MobiDB-lite"/>
    </source>
</evidence>
<evidence type="ECO:0000313" key="2">
    <source>
        <dbReference type="EMBL" id="CEK59056.1"/>
    </source>
</evidence>
<reference evidence="2" key="1">
    <citation type="submission" date="2014-12" db="EMBL/GenBank/DDBJ databases">
        <title>Insight into the proteome of Arion vulgaris.</title>
        <authorList>
            <person name="Aradska J."/>
            <person name="Bulat T."/>
            <person name="Smidak R."/>
            <person name="Sarate P."/>
            <person name="Gangsoo J."/>
            <person name="Sialana F."/>
            <person name="Bilban M."/>
            <person name="Lubec G."/>
        </authorList>
    </citation>
    <scope>NUCLEOTIDE SEQUENCE</scope>
    <source>
        <tissue evidence="2">Skin</tissue>
    </source>
</reference>
<proteinExistence type="predicted"/>
<dbReference type="AlphaFoldDB" id="A0A0B6YTE8"/>
<name>A0A0B6YTE8_9EUPU</name>
<gene>
    <name evidence="2" type="primary">ORF35061</name>
</gene>
<accession>A0A0B6YTE8</accession>
<protein>
    <submittedName>
        <fullName evidence="2">Uncharacterized protein</fullName>
    </submittedName>
</protein>
<feature type="region of interest" description="Disordered" evidence="1">
    <location>
        <begin position="53"/>
        <end position="75"/>
    </location>
</feature>
<organism evidence="2">
    <name type="scientific">Arion vulgaris</name>
    <dbReference type="NCBI Taxonomy" id="1028688"/>
    <lineage>
        <taxon>Eukaryota</taxon>
        <taxon>Metazoa</taxon>
        <taxon>Spiralia</taxon>
        <taxon>Lophotrochozoa</taxon>
        <taxon>Mollusca</taxon>
        <taxon>Gastropoda</taxon>
        <taxon>Heterobranchia</taxon>
        <taxon>Euthyneura</taxon>
        <taxon>Panpulmonata</taxon>
        <taxon>Eupulmonata</taxon>
        <taxon>Stylommatophora</taxon>
        <taxon>Helicina</taxon>
        <taxon>Arionoidea</taxon>
        <taxon>Arionidae</taxon>
        <taxon>Arion</taxon>
    </lineage>
</organism>
<sequence length="75" mass="8424">VGVSTTLSIALHARVVRVFLVCKKVRYSLFYIQIQEKGTHNSWVFENINSTEKSKSQSSNPIEASTDWGTIFSTS</sequence>
<dbReference type="EMBL" id="HACG01012191">
    <property type="protein sequence ID" value="CEK59056.1"/>
    <property type="molecule type" value="Transcribed_RNA"/>
</dbReference>
<feature type="non-terminal residue" evidence="2">
    <location>
        <position position="1"/>
    </location>
</feature>
<feature type="non-terminal residue" evidence="2">
    <location>
        <position position="75"/>
    </location>
</feature>